<evidence type="ECO:0000313" key="3">
    <source>
        <dbReference type="Proteomes" id="UP000366872"/>
    </source>
</evidence>
<sequence length="134" mass="14398">MKERKLYKMGRRVALVAMSLCLSMFFTGCGDDDDGDGSIAGTYLFDDGTTLVLTSEGKATITDGEDGSVETFTFKVSGNSLSYSHDEYDDDGTTLIGTGFIEITISGNTLTGTFTVKFDDGSPDFVENFTATKQ</sequence>
<dbReference type="PROSITE" id="PS51257">
    <property type="entry name" value="PROKAR_LIPOPROTEIN"/>
    <property type="match status" value="1"/>
</dbReference>
<reference evidence="2 3" key="1">
    <citation type="submission" date="2019-04" db="EMBL/GenBank/DDBJ databases">
        <authorList>
            <person name="Van Vliet M D."/>
        </authorList>
    </citation>
    <scope>NUCLEOTIDE SEQUENCE [LARGE SCALE GENOMIC DNA]</scope>
    <source>
        <strain evidence="2 3">F1</strain>
    </source>
</reference>
<protein>
    <recommendedName>
        <fullName evidence="4">Lipocalin-like domain-containing protein</fullName>
    </recommendedName>
</protein>
<organism evidence="2 3">
    <name type="scientific">Pontiella desulfatans</name>
    <dbReference type="NCBI Taxonomy" id="2750659"/>
    <lineage>
        <taxon>Bacteria</taxon>
        <taxon>Pseudomonadati</taxon>
        <taxon>Kiritimatiellota</taxon>
        <taxon>Kiritimatiellia</taxon>
        <taxon>Kiritimatiellales</taxon>
        <taxon>Pontiellaceae</taxon>
        <taxon>Pontiella</taxon>
    </lineage>
</organism>
<accession>A0A6C2TZ44</accession>
<evidence type="ECO:0000313" key="2">
    <source>
        <dbReference type="EMBL" id="VGO12922.1"/>
    </source>
</evidence>
<dbReference type="AlphaFoldDB" id="A0A6C2TZ44"/>
<dbReference type="EMBL" id="CAAHFG010000001">
    <property type="protein sequence ID" value="VGO12922.1"/>
    <property type="molecule type" value="Genomic_DNA"/>
</dbReference>
<evidence type="ECO:0008006" key="4">
    <source>
        <dbReference type="Google" id="ProtNLM"/>
    </source>
</evidence>
<proteinExistence type="predicted"/>
<gene>
    <name evidence="2" type="ORF">PDESU_01476</name>
</gene>
<keyword evidence="3" id="KW-1185">Reference proteome</keyword>
<keyword evidence="1" id="KW-0732">Signal</keyword>
<dbReference type="RefSeq" id="WP_136078546.1">
    <property type="nucleotide sequence ID" value="NZ_CAAHFG010000001.1"/>
</dbReference>
<feature type="chain" id="PRO_5025695460" description="Lipocalin-like domain-containing protein" evidence="1">
    <location>
        <begin position="29"/>
        <end position="134"/>
    </location>
</feature>
<evidence type="ECO:0000256" key="1">
    <source>
        <dbReference type="SAM" id="SignalP"/>
    </source>
</evidence>
<dbReference type="Proteomes" id="UP000366872">
    <property type="component" value="Unassembled WGS sequence"/>
</dbReference>
<name>A0A6C2TZ44_PONDE</name>
<feature type="signal peptide" evidence="1">
    <location>
        <begin position="1"/>
        <end position="28"/>
    </location>
</feature>